<dbReference type="PROSITE" id="PS00716">
    <property type="entry name" value="SIGMA70_2"/>
    <property type="match status" value="1"/>
</dbReference>
<dbReference type="Proteomes" id="UP001304683">
    <property type="component" value="Chromosome"/>
</dbReference>
<dbReference type="NCBIfam" id="TIGR02937">
    <property type="entry name" value="sigma70-ECF"/>
    <property type="match status" value="1"/>
</dbReference>
<dbReference type="Gene3D" id="1.10.10.10">
    <property type="entry name" value="Winged helix-like DNA-binding domain superfamily/Winged helix DNA-binding domain"/>
    <property type="match status" value="2"/>
</dbReference>
<keyword evidence="2" id="KW-0749">Sporulation</keyword>
<evidence type="ECO:0000313" key="10">
    <source>
        <dbReference type="EMBL" id="WPD20114.1"/>
    </source>
</evidence>
<dbReference type="SUPFAM" id="SSF88659">
    <property type="entry name" value="Sigma3 and sigma4 domains of RNA polymerase sigma factors"/>
    <property type="match status" value="2"/>
</dbReference>
<comment type="similarity">
    <text evidence="1 7">Belongs to the sigma-70 factor family.</text>
</comment>
<proteinExistence type="inferred from homology"/>
<dbReference type="RefSeq" id="WP_318751505.1">
    <property type="nucleotide sequence ID" value="NZ_CP132508.1"/>
</dbReference>
<evidence type="ECO:0000256" key="3">
    <source>
        <dbReference type="ARBA" id="ARBA00023015"/>
    </source>
</evidence>
<feature type="domain" description="HTH cro/C1-type" evidence="9">
    <location>
        <begin position="199"/>
        <end position="222"/>
    </location>
</feature>
<dbReference type="Pfam" id="PF04542">
    <property type="entry name" value="Sigma70_r2"/>
    <property type="match status" value="1"/>
</dbReference>
<evidence type="ECO:0000256" key="7">
    <source>
        <dbReference type="RuleBase" id="RU362124"/>
    </source>
</evidence>
<dbReference type="InterPro" id="IPR014284">
    <property type="entry name" value="RNA_pol_sigma-70_dom"/>
</dbReference>
<dbReference type="InterPro" id="IPR007624">
    <property type="entry name" value="RNA_pol_sigma70_r3"/>
</dbReference>
<dbReference type="Pfam" id="PF04545">
    <property type="entry name" value="Sigma70_r4"/>
    <property type="match status" value="1"/>
</dbReference>
<accession>A0ABZ0QRK3</accession>
<dbReference type="EMBL" id="CP132508">
    <property type="protein sequence ID" value="WPD20114.1"/>
    <property type="molecule type" value="Genomic_DNA"/>
</dbReference>
<dbReference type="InterPro" id="IPR007627">
    <property type="entry name" value="RNA_pol_sigma70_r2"/>
</dbReference>
<evidence type="ECO:0000259" key="9">
    <source>
        <dbReference type="PROSITE" id="PS50943"/>
    </source>
</evidence>
<evidence type="ECO:0000256" key="2">
    <source>
        <dbReference type="ARBA" id="ARBA00022969"/>
    </source>
</evidence>
<dbReference type="Pfam" id="PF04539">
    <property type="entry name" value="Sigma70_r3"/>
    <property type="match status" value="1"/>
</dbReference>
<dbReference type="PROSITE" id="PS50943">
    <property type="entry name" value="HTH_CROC1"/>
    <property type="match status" value="1"/>
</dbReference>
<feature type="region of interest" description="Disordered" evidence="8">
    <location>
        <begin position="241"/>
        <end position="267"/>
    </location>
</feature>
<keyword evidence="4 7" id="KW-0731">Sigma factor</keyword>
<comment type="function">
    <text evidence="7">Sigma factors are initiation factors that promote the attachment of RNA polymerase to specific initiation sites and are then released.</text>
</comment>
<gene>
    <name evidence="10" type="ORF">Q5761_05640</name>
</gene>
<dbReference type="PROSITE" id="PS00715">
    <property type="entry name" value="SIGMA70_1"/>
    <property type="match status" value="1"/>
</dbReference>
<name>A0ABZ0QRK3_9FIRM</name>
<protein>
    <recommendedName>
        <fullName evidence="7">RNA polymerase sigma factor</fullName>
    </recommendedName>
</protein>
<evidence type="ECO:0000256" key="6">
    <source>
        <dbReference type="ARBA" id="ARBA00023163"/>
    </source>
</evidence>
<dbReference type="SUPFAM" id="SSF88946">
    <property type="entry name" value="Sigma2 domain of RNA polymerase sigma factors"/>
    <property type="match status" value="1"/>
</dbReference>
<dbReference type="InterPro" id="IPR000943">
    <property type="entry name" value="RNA_pol_sigma70"/>
</dbReference>
<keyword evidence="11" id="KW-1185">Reference proteome</keyword>
<keyword evidence="6 7" id="KW-0804">Transcription</keyword>
<dbReference type="InterPro" id="IPR013325">
    <property type="entry name" value="RNA_pol_sigma_r2"/>
</dbReference>
<evidence type="ECO:0000313" key="11">
    <source>
        <dbReference type="Proteomes" id="UP001304683"/>
    </source>
</evidence>
<keyword evidence="5 7" id="KW-0238">DNA-binding</keyword>
<dbReference type="PANTHER" id="PTHR30385">
    <property type="entry name" value="SIGMA FACTOR F FLAGELLAR"/>
    <property type="match status" value="1"/>
</dbReference>
<organism evidence="10 11">
    <name type="scientific">Thermaerobacter composti</name>
    <dbReference type="NCBI Taxonomy" id="554949"/>
    <lineage>
        <taxon>Bacteria</taxon>
        <taxon>Bacillati</taxon>
        <taxon>Bacillota</taxon>
        <taxon>Clostridia</taxon>
        <taxon>Eubacteriales</taxon>
        <taxon>Clostridiales Family XVII. Incertae Sedis</taxon>
        <taxon>Thermaerobacter</taxon>
    </lineage>
</organism>
<sequence>MEAELWARARQGDAEARERLVALHMPLVRHVARRFAGLGHDLDDLVQAGTVGLLQAIDGFDPDRGYQFSTYAVPAILGEIRRWLRANDPAGLTRAMRARVTAIRRAAEAMEQELGHRPTAAAVAARLGCDVADVAFALEAAQGPLSLDEPLGADPDAAARGQRLAAPAEPDWGDRVAVRAALAQLPPRLRTVLTLRFFRDLTQAEVAAALGISQPQVSRLEKAGLAHLRRLLAAGEDVGAAAVPSRPAASRPGAGAAPGRDAGPAPA</sequence>
<evidence type="ECO:0000256" key="8">
    <source>
        <dbReference type="SAM" id="MobiDB-lite"/>
    </source>
</evidence>
<evidence type="ECO:0000256" key="5">
    <source>
        <dbReference type="ARBA" id="ARBA00023125"/>
    </source>
</evidence>
<evidence type="ECO:0000256" key="4">
    <source>
        <dbReference type="ARBA" id="ARBA00023082"/>
    </source>
</evidence>
<dbReference type="InterPro" id="IPR013324">
    <property type="entry name" value="RNA_pol_sigma_r3/r4-like"/>
</dbReference>
<reference evidence="10 11" key="1">
    <citation type="submission" date="2023-08" db="EMBL/GenBank/DDBJ databases">
        <title>Genome sequence of Thermaerobacter compostii strain Ins1, a spore-forming filamentous bacterium isolated from a deep geothermal reservoir.</title>
        <authorList>
            <person name="Bregnard D."/>
            <person name="Gonzalez D."/>
            <person name="Junier P."/>
        </authorList>
    </citation>
    <scope>NUCLEOTIDE SEQUENCE [LARGE SCALE GENOMIC DNA]</scope>
    <source>
        <strain evidence="10 11">Ins1</strain>
    </source>
</reference>
<keyword evidence="3 7" id="KW-0805">Transcription regulation</keyword>
<dbReference type="PANTHER" id="PTHR30385:SF4">
    <property type="entry name" value="RNA POLYMERASE SIGMA-E FACTOR"/>
    <property type="match status" value="1"/>
</dbReference>
<dbReference type="PRINTS" id="PR00046">
    <property type="entry name" value="SIGMA70FCT"/>
</dbReference>
<dbReference type="InterPro" id="IPR001387">
    <property type="entry name" value="Cro/C1-type_HTH"/>
</dbReference>
<evidence type="ECO:0000256" key="1">
    <source>
        <dbReference type="ARBA" id="ARBA00007788"/>
    </source>
</evidence>
<dbReference type="InterPro" id="IPR007630">
    <property type="entry name" value="RNA_pol_sigma70_r4"/>
</dbReference>
<dbReference type="CDD" id="cd06171">
    <property type="entry name" value="Sigma70_r4"/>
    <property type="match status" value="1"/>
</dbReference>
<dbReference type="InterPro" id="IPR036388">
    <property type="entry name" value="WH-like_DNA-bd_sf"/>
</dbReference>
<dbReference type="Gene3D" id="1.20.120.1810">
    <property type="match status" value="1"/>
</dbReference>